<evidence type="ECO:0000256" key="3">
    <source>
        <dbReference type="ARBA" id="ARBA00022603"/>
    </source>
</evidence>
<comment type="caution">
    <text evidence="7">The sequence shown here is derived from an EMBL/GenBank/DDBJ whole genome shotgun (WGS) entry which is preliminary data.</text>
</comment>
<dbReference type="InterPro" id="IPR007213">
    <property type="entry name" value="Ppm1/Ppm2/Tcmp"/>
</dbReference>
<dbReference type="PANTHER" id="PTHR43619:SF2">
    <property type="entry name" value="S-ADENOSYL-L-METHIONINE-DEPENDENT METHYLTRANSFERASES SUPERFAMILY PROTEIN"/>
    <property type="match status" value="1"/>
</dbReference>
<name>A0A9X2LML1_9ACTN</name>
<evidence type="ECO:0000256" key="5">
    <source>
        <dbReference type="ARBA" id="ARBA00022691"/>
    </source>
</evidence>
<evidence type="ECO:0000256" key="2">
    <source>
        <dbReference type="ARBA" id="ARBA00008138"/>
    </source>
</evidence>
<dbReference type="Gene3D" id="3.40.50.150">
    <property type="entry name" value="Vaccinia Virus protein VP39"/>
    <property type="match status" value="1"/>
</dbReference>
<gene>
    <name evidence="7" type="ORF">NQU55_28310</name>
</gene>
<dbReference type="AlphaFoldDB" id="A0A9X2LML1"/>
<accession>A0A9X2LML1</accession>
<protein>
    <recommendedName>
        <fullName evidence="6">S-adenosyl-L-methionine-dependent methyltransferase</fullName>
        <ecNumber evidence="6">2.1.1.-</ecNumber>
    </recommendedName>
</protein>
<dbReference type="InterPro" id="IPR029063">
    <property type="entry name" value="SAM-dependent_MTases_sf"/>
</dbReference>
<evidence type="ECO:0000256" key="4">
    <source>
        <dbReference type="ARBA" id="ARBA00022679"/>
    </source>
</evidence>
<dbReference type="PANTHER" id="PTHR43619">
    <property type="entry name" value="S-ADENOSYL-L-METHIONINE-DEPENDENT METHYLTRANSFERASE YKTD-RELATED"/>
    <property type="match status" value="1"/>
</dbReference>
<keyword evidence="4" id="KW-0808">Transferase</keyword>
<proteinExistence type="inferred from homology"/>
<dbReference type="SUPFAM" id="SSF53335">
    <property type="entry name" value="S-adenosyl-L-methionine-dependent methyltransferases"/>
    <property type="match status" value="1"/>
</dbReference>
<reference evidence="7" key="1">
    <citation type="submission" date="2022-06" db="EMBL/GenBank/DDBJ databases">
        <title>WGS of actinobacteria.</title>
        <authorList>
            <person name="Thawai C."/>
        </authorList>
    </citation>
    <scope>NUCLEOTIDE SEQUENCE</scope>
    <source>
        <strain evidence="7">AA8</strain>
    </source>
</reference>
<dbReference type="GO" id="GO:0008168">
    <property type="term" value="F:methyltransferase activity"/>
    <property type="evidence" value="ECO:0007669"/>
    <property type="project" value="UniProtKB-UniRule"/>
</dbReference>
<organism evidence="7 8">
    <name type="scientific">Streptomyces telluris</name>
    <dbReference type="NCBI Taxonomy" id="2720021"/>
    <lineage>
        <taxon>Bacteria</taxon>
        <taxon>Bacillati</taxon>
        <taxon>Actinomycetota</taxon>
        <taxon>Actinomycetes</taxon>
        <taxon>Kitasatosporales</taxon>
        <taxon>Streptomycetaceae</taxon>
        <taxon>Streptomyces</taxon>
    </lineage>
</organism>
<dbReference type="Pfam" id="PF04072">
    <property type="entry name" value="LCM"/>
    <property type="match status" value="1"/>
</dbReference>
<dbReference type="EC" id="2.1.1.-" evidence="6"/>
<dbReference type="EMBL" id="JANIID010000032">
    <property type="protein sequence ID" value="MCQ8773632.1"/>
    <property type="molecule type" value="Genomic_DNA"/>
</dbReference>
<comment type="function">
    <text evidence="1 6">Exhibits S-adenosyl-L-methionine-dependent methyltransferase activity.</text>
</comment>
<evidence type="ECO:0000256" key="6">
    <source>
        <dbReference type="RuleBase" id="RU362030"/>
    </source>
</evidence>
<dbReference type="Proteomes" id="UP001142374">
    <property type="component" value="Unassembled WGS sequence"/>
</dbReference>
<dbReference type="GO" id="GO:0032259">
    <property type="term" value="P:methylation"/>
    <property type="evidence" value="ECO:0007669"/>
    <property type="project" value="UniProtKB-KW"/>
</dbReference>
<dbReference type="NCBIfam" id="TIGR00027">
    <property type="entry name" value="mthyl_TIGR00027"/>
    <property type="match status" value="1"/>
</dbReference>
<keyword evidence="8" id="KW-1185">Reference proteome</keyword>
<comment type="similarity">
    <text evidence="2 6">Belongs to the UPF0677 family.</text>
</comment>
<evidence type="ECO:0000313" key="8">
    <source>
        <dbReference type="Proteomes" id="UP001142374"/>
    </source>
</evidence>
<sequence>MADEPRRPHLHEPDHTAVRVALWRALHVQADTPPHVLEDEIGLKLADPGQHWRERGDMTMPGVSGVRASMVARARFVEDLVAERADAGATQYVILGAGLDTFAQRRPELGSRLGVFEVDQPGTQAWKRQRLDELGYDIPPWLTFVPVDFEAGDSWWERLTAAGFDPQKPTIVASTGVSMYLTHEANTATLRQAAALAPGSVLATTFLLPLDMLDPDQRRVQEFSMRNAAASGTPFISLYSPEEMQTAALEAGFTKAVHVSPDDLAARYFADRHDGLRLPRAEQFLVAEM</sequence>
<dbReference type="RefSeq" id="WP_168095507.1">
    <property type="nucleotide sequence ID" value="NZ_JAATER010000430.1"/>
</dbReference>
<dbReference type="InterPro" id="IPR011610">
    <property type="entry name" value="SAM_mthyl_Trfase_ML2640-like"/>
</dbReference>
<keyword evidence="5 6" id="KW-0949">S-adenosyl-L-methionine</keyword>
<evidence type="ECO:0000313" key="7">
    <source>
        <dbReference type="EMBL" id="MCQ8773632.1"/>
    </source>
</evidence>
<evidence type="ECO:0000256" key="1">
    <source>
        <dbReference type="ARBA" id="ARBA00003907"/>
    </source>
</evidence>
<keyword evidence="3 6" id="KW-0489">Methyltransferase</keyword>